<sequence length="408" mass="46603">MQNTELIPHLFRTEYRKIVSVLCKFFGSERIDVAEDIAGDTFLTAAETWGITGIPANPSAWLYSVAKNKAKNFLQRDSVFRNKVFPALKKEYTSVLEEEPDLSPENVFDSQLGMMFAICHPCISGEAQVGLSLRILCGFGIEEIAEAFLTNKETIHKRLVRAKEKLKSNRVPIEIPPLPEIQTRIAAVLATIYLLFNEGYRSSSGSTILRKELCMEAIRLCEILTQDENTNRPETNALLALMYFHASRLEARSDDKGETVLYEDQDPNLWNYKMIRKGEYFLSRSASGNRLTKYHLEAGIAYWHTQKSDTPEKWENILQLYNHLLQLEYSPVAALNRTYALSKANGKSEAIREAEKLDLRNNRFYFALLGELYIGIDNEKAKENYRIAYSLAKTEADKSSIRKKLDSI</sequence>
<dbReference type="AlphaFoldDB" id="A0A2M9ZH08"/>
<evidence type="ECO:0000259" key="1">
    <source>
        <dbReference type="Pfam" id="PF04542"/>
    </source>
</evidence>
<dbReference type="PANTHER" id="PTHR47756">
    <property type="entry name" value="BLL6612 PROTEIN-RELATED"/>
    <property type="match status" value="1"/>
</dbReference>
<dbReference type="GO" id="GO:0003700">
    <property type="term" value="F:DNA-binding transcription factor activity"/>
    <property type="evidence" value="ECO:0007669"/>
    <property type="project" value="InterPro"/>
</dbReference>
<feature type="domain" description="RNA polymerase sigma-70 region 2" evidence="1">
    <location>
        <begin position="10"/>
        <end position="77"/>
    </location>
</feature>
<dbReference type="NCBIfam" id="TIGR02937">
    <property type="entry name" value="sigma70-ECF"/>
    <property type="match status" value="1"/>
</dbReference>
<dbReference type="SUPFAM" id="SSF88659">
    <property type="entry name" value="Sigma3 and sigma4 domains of RNA polymerase sigma factors"/>
    <property type="match status" value="1"/>
</dbReference>
<dbReference type="GO" id="GO:0006352">
    <property type="term" value="P:DNA-templated transcription initiation"/>
    <property type="evidence" value="ECO:0007669"/>
    <property type="project" value="InterPro"/>
</dbReference>
<evidence type="ECO:0000313" key="3">
    <source>
        <dbReference type="EMBL" id="PJZ67718.1"/>
    </source>
</evidence>
<dbReference type="InterPro" id="IPR013325">
    <property type="entry name" value="RNA_pol_sigma_r2"/>
</dbReference>
<dbReference type="Pfam" id="PF04542">
    <property type="entry name" value="Sigma70_r2"/>
    <property type="match status" value="1"/>
</dbReference>
<accession>A0A2M9ZH08</accession>
<dbReference type="Proteomes" id="UP000231912">
    <property type="component" value="Unassembled WGS sequence"/>
</dbReference>
<organism evidence="3 4">
    <name type="scientific">Leptospira wolffii</name>
    <dbReference type="NCBI Taxonomy" id="409998"/>
    <lineage>
        <taxon>Bacteria</taxon>
        <taxon>Pseudomonadati</taxon>
        <taxon>Spirochaetota</taxon>
        <taxon>Spirochaetia</taxon>
        <taxon>Leptospirales</taxon>
        <taxon>Leptospiraceae</taxon>
        <taxon>Leptospira</taxon>
    </lineage>
</organism>
<protein>
    <submittedName>
        <fullName evidence="3">RNA polymerase subunit sigma</fullName>
    </submittedName>
</protein>
<dbReference type="RefSeq" id="WP_100758150.1">
    <property type="nucleotide sequence ID" value="NZ_NPDT01000001.1"/>
</dbReference>
<reference evidence="3 4" key="1">
    <citation type="submission" date="2017-07" db="EMBL/GenBank/DDBJ databases">
        <title>Leptospira spp. isolated from tropical soils.</title>
        <authorList>
            <person name="Thibeaux R."/>
            <person name="Iraola G."/>
            <person name="Ferres I."/>
            <person name="Bierque E."/>
            <person name="Girault D."/>
            <person name="Soupe-Gilbert M.-E."/>
            <person name="Picardeau M."/>
            <person name="Goarant C."/>
        </authorList>
    </citation>
    <scope>NUCLEOTIDE SEQUENCE [LARGE SCALE GENOMIC DNA]</scope>
    <source>
        <strain evidence="3 4">FH2-C-A2</strain>
    </source>
</reference>
<dbReference type="EMBL" id="NPDT01000001">
    <property type="protein sequence ID" value="PJZ67718.1"/>
    <property type="molecule type" value="Genomic_DNA"/>
</dbReference>
<evidence type="ECO:0000259" key="2">
    <source>
        <dbReference type="Pfam" id="PF20239"/>
    </source>
</evidence>
<dbReference type="SUPFAM" id="SSF88946">
    <property type="entry name" value="Sigma2 domain of RNA polymerase sigma factors"/>
    <property type="match status" value="1"/>
</dbReference>
<dbReference type="Pfam" id="PF20239">
    <property type="entry name" value="DUF6596"/>
    <property type="match status" value="1"/>
</dbReference>
<evidence type="ECO:0000313" key="4">
    <source>
        <dbReference type="Proteomes" id="UP000231912"/>
    </source>
</evidence>
<dbReference type="InterPro" id="IPR013324">
    <property type="entry name" value="RNA_pol_sigma_r3/r4-like"/>
</dbReference>
<name>A0A2M9ZH08_9LEPT</name>
<dbReference type="Gene3D" id="1.10.1740.10">
    <property type="match status" value="1"/>
</dbReference>
<dbReference type="InterPro" id="IPR007627">
    <property type="entry name" value="RNA_pol_sigma70_r2"/>
</dbReference>
<feature type="domain" description="DUF6596" evidence="2">
    <location>
        <begin position="184"/>
        <end position="286"/>
    </location>
</feature>
<dbReference type="InterPro" id="IPR046531">
    <property type="entry name" value="DUF6596"/>
</dbReference>
<gene>
    <name evidence="3" type="ORF">CH371_06885</name>
</gene>
<dbReference type="PANTHER" id="PTHR47756:SF2">
    <property type="entry name" value="BLL6612 PROTEIN"/>
    <property type="match status" value="1"/>
</dbReference>
<dbReference type="InterPro" id="IPR014284">
    <property type="entry name" value="RNA_pol_sigma-70_dom"/>
</dbReference>
<comment type="caution">
    <text evidence="3">The sequence shown here is derived from an EMBL/GenBank/DDBJ whole genome shotgun (WGS) entry which is preliminary data.</text>
</comment>
<proteinExistence type="predicted"/>